<sequence>MTKLKIQALFSEGRKTIKGKINTEEFRQDPEKREGSAKRMAGDSSPVKWGSNFNRDIKASRRKSAAIKEVTTVGSGSVLAALKQTTYHGRESP</sequence>
<dbReference type="Proteomes" id="UP000299102">
    <property type="component" value="Unassembled WGS sequence"/>
</dbReference>
<keyword evidence="3" id="KW-1185">Reference proteome</keyword>
<reference evidence="2 3" key="1">
    <citation type="journal article" date="2019" name="Commun. Biol.">
        <title>The bagworm genome reveals a unique fibroin gene that provides high tensile strength.</title>
        <authorList>
            <person name="Kono N."/>
            <person name="Nakamura H."/>
            <person name="Ohtoshi R."/>
            <person name="Tomita M."/>
            <person name="Numata K."/>
            <person name="Arakawa K."/>
        </authorList>
    </citation>
    <scope>NUCLEOTIDE SEQUENCE [LARGE SCALE GENOMIC DNA]</scope>
</reference>
<dbReference type="AlphaFoldDB" id="A0A4C1SFZ1"/>
<organism evidence="2 3">
    <name type="scientific">Eumeta variegata</name>
    <name type="common">Bagworm moth</name>
    <name type="synonym">Eumeta japonica</name>
    <dbReference type="NCBI Taxonomy" id="151549"/>
    <lineage>
        <taxon>Eukaryota</taxon>
        <taxon>Metazoa</taxon>
        <taxon>Ecdysozoa</taxon>
        <taxon>Arthropoda</taxon>
        <taxon>Hexapoda</taxon>
        <taxon>Insecta</taxon>
        <taxon>Pterygota</taxon>
        <taxon>Neoptera</taxon>
        <taxon>Endopterygota</taxon>
        <taxon>Lepidoptera</taxon>
        <taxon>Glossata</taxon>
        <taxon>Ditrysia</taxon>
        <taxon>Tineoidea</taxon>
        <taxon>Psychidae</taxon>
        <taxon>Oiketicinae</taxon>
        <taxon>Eumeta</taxon>
    </lineage>
</organism>
<comment type="caution">
    <text evidence="2">The sequence shown here is derived from an EMBL/GenBank/DDBJ whole genome shotgun (WGS) entry which is preliminary data.</text>
</comment>
<accession>A0A4C1SFZ1</accession>
<protein>
    <submittedName>
        <fullName evidence="2">Uncharacterized protein</fullName>
    </submittedName>
</protein>
<evidence type="ECO:0000256" key="1">
    <source>
        <dbReference type="SAM" id="MobiDB-lite"/>
    </source>
</evidence>
<dbReference type="EMBL" id="BGZK01000007">
    <property type="protein sequence ID" value="GBP01083.1"/>
    <property type="molecule type" value="Genomic_DNA"/>
</dbReference>
<feature type="region of interest" description="Disordered" evidence="1">
    <location>
        <begin position="25"/>
        <end position="52"/>
    </location>
</feature>
<evidence type="ECO:0000313" key="2">
    <source>
        <dbReference type="EMBL" id="GBP01083.1"/>
    </source>
</evidence>
<name>A0A4C1SFZ1_EUMVA</name>
<evidence type="ECO:0000313" key="3">
    <source>
        <dbReference type="Proteomes" id="UP000299102"/>
    </source>
</evidence>
<feature type="compositionally biased region" description="Basic and acidic residues" evidence="1">
    <location>
        <begin position="25"/>
        <end position="41"/>
    </location>
</feature>
<gene>
    <name evidence="2" type="ORF">EVAR_2343_1</name>
</gene>
<proteinExistence type="predicted"/>